<dbReference type="InterPro" id="IPR007029">
    <property type="entry name" value="YHS_dom"/>
</dbReference>
<comment type="caution">
    <text evidence="2">The sequence shown here is derived from an EMBL/GenBank/DDBJ whole genome shotgun (WGS) entry which is preliminary data.</text>
</comment>
<evidence type="ECO:0000259" key="1">
    <source>
        <dbReference type="Pfam" id="PF04945"/>
    </source>
</evidence>
<dbReference type="NCBIfam" id="NF041384">
    <property type="entry name" value="YHS_seleno_dom"/>
    <property type="match status" value="1"/>
</dbReference>
<proteinExistence type="predicted"/>
<reference evidence="2" key="1">
    <citation type="journal article" date="2014" name="Front. Microbiol.">
        <title>High frequency of phylogenetically diverse reductive dehalogenase-homologous genes in deep subseafloor sedimentary metagenomes.</title>
        <authorList>
            <person name="Kawai M."/>
            <person name="Futagami T."/>
            <person name="Toyoda A."/>
            <person name="Takaki Y."/>
            <person name="Nishi S."/>
            <person name="Hori S."/>
            <person name="Arai W."/>
            <person name="Tsubouchi T."/>
            <person name="Morono Y."/>
            <person name="Uchiyama I."/>
            <person name="Ito T."/>
            <person name="Fujiyama A."/>
            <person name="Inagaki F."/>
            <person name="Takami H."/>
        </authorList>
    </citation>
    <scope>NUCLEOTIDE SEQUENCE</scope>
    <source>
        <strain evidence="2">Expedition CK06-06</strain>
    </source>
</reference>
<feature type="domain" description="YHS" evidence="1">
    <location>
        <begin position="47"/>
        <end position="93"/>
    </location>
</feature>
<dbReference type="Pfam" id="PF04945">
    <property type="entry name" value="YHS"/>
    <property type="match status" value="1"/>
</dbReference>
<dbReference type="AlphaFoldDB" id="X1I7L5"/>
<protein>
    <recommendedName>
        <fullName evidence="1">YHS domain-containing protein</fullName>
    </recommendedName>
</protein>
<gene>
    <name evidence="2" type="ORF">S03H2_42790</name>
</gene>
<organism evidence="2">
    <name type="scientific">marine sediment metagenome</name>
    <dbReference type="NCBI Taxonomy" id="412755"/>
    <lineage>
        <taxon>unclassified sequences</taxon>
        <taxon>metagenomes</taxon>
        <taxon>ecological metagenomes</taxon>
    </lineage>
</organism>
<name>X1I7L5_9ZZZZ</name>
<evidence type="ECO:0000313" key="2">
    <source>
        <dbReference type="EMBL" id="GAH65275.1"/>
    </source>
</evidence>
<dbReference type="EMBL" id="BARU01026657">
    <property type="protein sequence ID" value="GAH65275.1"/>
    <property type="molecule type" value="Genomic_DNA"/>
</dbReference>
<sequence length="96" mass="10692">MKSSGVILCVRAVFVVLIGMFALSTAWATEPINTDLRGLAIEGYDPIAYFTQGKPLKGSKEFTYKWMGATWRFASAEHLDLFKSNPETYAPQYGGY</sequence>
<accession>X1I7L5</accession>